<reference evidence="1" key="1">
    <citation type="journal article" date="2015" name="Nature">
        <title>Complex archaea that bridge the gap between prokaryotes and eukaryotes.</title>
        <authorList>
            <person name="Spang A."/>
            <person name="Saw J.H."/>
            <person name="Jorgensen S.L."/>
            <person name="Zaremba-Niedzwiedzka K."/>
            <person name="Martijn J."/>
            <person name="Lind A.E."/>
            <person name="van Eijk R."/>
            <person name="Schleper C."/>
            <person name="Guy L."/>
            <person name="Ettema T.J."/>
        </authorList>
    </citation>
    <scope>NUCLEOTIDE SEQUENCE</scope>
</reference>
<accession>A0A0F8XWT7</accession>
<dbReference type="InterPro" id="IPR056909">
    <property type="entry name" value="SU10_portal"/>
</dbReference>
<gene>
    <name evidence="1" type="ORF">LCGC14_2892490</name>
</gene>
<protein>
    <submittedName>
        <fullName evidence="1">Uncharacterized protein</fullName>
    </submittedName>
</protein>
<dbReference type="AlphaFoldDB" id="A0A0F8XWT7"/>
<name>A0A0F8XWT7_9ZZZZ</name>
<evidence type="ECO:0000313" key="1">
    <source>
        <dbReference type="EMBL" id="KKK73572.1"/>
    </source>
</evidence>
<dbReference type="Pfam" id="PF23899">
    <property type="entry name" value="SU10_portal"/>
    <property type="match status" value="1"/>
</dbReference>
<sequence>WRTARDPKEKKFEEYYRRYRCIEDAADKTRPSERSTIKMPATKQAIDSAYDHIMQSIFGPDPFFDIQGRQNVDKIPAEIFKEYLRCLFFKENFARKTGFSIKELLIYGTCVGRVAVDTARETRVILEDQTEDEGYLDDLGELQERQIITGQNAIMEYHDVNRPEYQPVSVMNFFPDPMAADCCSGEGVFVRAFPSIQKLRAMARHGVIDGKGVKLLEKEGAPSSTDRDAFKRQLAMTGIQVEQEDWDKNPMTLEYWGWLEKDELKAAGYKEEIEDGGAEVSAIISGGSTTLKLIGNPFVTRKRPFMKSCYEEIPDEFWGMGIPEATEGPARALDATIRSRLDNKALSVNTMWAINTRRMIPGQNLSLYPGKTWLTNGPVREAIEQFKV</sequence>
<feature type="non-terminal residue" evidence="1">
    <location>
        <position position="1"/>
    </location>
</feature>
<comment type="caution">
    <text evidence="1">The sequence shown here is derived from an EMBL/GenBank/DDBJ whole genome shotgun (WGS) entry which is preliminary data.</text>
</comment>
<dbReference type="EMBL" id="LAZR01056731">
    <property type="protein sequence ID" value="KKK73572.1"/>
    <property type="molecule type" value="Genomic_DNA"/>
</dbReference>
<proteinExistence type="predicted"/>
<feature type="non-terminal residue" evidence="1">
    <location>
        <position position="388"/>
    </location>
</feature>
<organism evidence="1">
    <name type="scientific">marine sediment metagenome</name>
    <dbReference type="NCBI Taxonomy" id="412755"/>
    <lineage>
        <taxon>unclassified sequences</taxon>
        <taxon>metagenomes</taxon>
        <taxon>ecological metagenomes</taxon>
    </lineage>
</organism>